<feature type="transmembrane region" description="Helical" evidence="6">
    <location>
        <begin position="145"/>
        <end position="170"/>
    </location>
</feature>
<feature type="transmembrane region" description="Helical" evidence="6">
    <location>
        <begin position="83"/>
        <end position="102"/>
    </location>
</feature>
<feature type="transmembrane region" description="Helical" evidence="6">
    <location>
        <begin position="282"/>
        <end position="303"/>
    </location>
</feature>
<dbReference type="GO" id="GO:0005886">
    <property type="term" value="C:plasma membrane"/>
    <property type="evidence" value="ECO:0007669"/>
    <property type="project" value="UniProtKB-SubCell"/>
</dbReference>
<organism evidence="7 8">
    <name type="scientific">Marinobacter zhejiangensis</name>
    <dbReference type="NCBI Taxonomy" id="488535"/>
    <lineage>
        <taxon>Bacteria</taxon>
        <taxon>Pseudomonadati</taxon>
        <taxon>Pseudomonadota</taxon>
        <taxon>Gammaproteobacteria</taxon>
        <taxon>Pseudomonadales</taxon>
        <taxon>Marinobacteraceae</taxon>
        <taxon>Marinobacter</taxon>
    </lineage>
</organism>
<dbReference type="Pfam" id="PF01925">
    <property type="entry name" value="TauE"/>
    <property type="match status" value="1"/>
</dbReference>
<comment type="subcellular location">
    <subcellularLocation>
        <location evidence="6">Cell membrane</location>
        <topology evidence="6">Multi-pass membrane protein</topology>
    </subcellularLocation>
    <subcellularLocation>
        <location evidence="1">Membrane</location>
        <topology evidence="1">Multi-pass membrane protein</topology>
    </subcellularLocation>
</comment>
<feature type="transmembrane region" description="Helical" evidence="6">
    <location>
        <begin position="226"/>
        <end position="244"/>
    </location>
</feature>
<dbReference type="AlphaFoldDB" id="A0A1I4QBP7"/>
<evidence type="ECO:0000256" key="3">
    <source>
        <dbReference type="ARBA" id="ARBA00022692"/>
    </source>
</evidence>
<dbReference type="EMBL" id="FOUE01000003">
    <property type="protein sequence ID" value="SFM37488.1"/>
    <property type="molecule type" value="Genomic_DNA"/>
</dbReference>
<evidence type="ECO:0000256" key="6">
    <source>
        <dbReference type="RuleBase" id="RU363041"/>
    </source>
</evidence>
<dbReference type="STRING" id="488535.SAMN04487963_2299"/>
<evidence type="ECO:0000256" key="1">
    <source>
        <dbReference type="ARBA" id="ARBA00004141"/>
    </source>
</evidence>
<keyword evidence="6" id="KW-1003">Cell membrane</keyword>
<proteinExistence type="inferred from homology"/>
<reference evidence="8" key="1">
    <citation type="submission" date="2016-10" db="EMBL/GenBank/DDBJ databases">
        <authorList>
            <person name="Varghese N."/>
            <person name="Submissions S."/>
        </authorList>
    </citation>
    <scope>NUCLEOTIDE SEQUENCE [LARGE SCALE GENOMIC DNA]</scope>
    <source>
        <strain evidence="8">CGMCC 1.7061</strain>
    </source>
</reference>
<dbReference type="Proteomes" id="UP000198519">
    <property type="component" value="Unassembled WGS sequence"/>
</dbReference>
<name>A0A1I4QBP7_9GAMM</name>
<keyword evidence="5 6" id="KW-0472">Membrane</keyword>
<evidence type="ECO:0000256" key="5">
    <source>
        <dbReference type="ARBA" id="ARBA00023136"/>
    </source>
</evidence>
<evidence type="ECO:0000256" key="4">
    <source>
        <dbReference type="ARBA" id="ARBA00022989"/>
    </source>
</evidence>
<protein>
    <recommendedName>
        <fullName evidence="6">Probable membrane transporter protein</fullName>
    </recommendedName>
</protein>
<keyword evidence="8" id="KW-1185">Reference proteome</keyword>
<accession>A0A1I4QBP7</accession>
<sequence>MALCQVGQKLGATIFPGSGRLQRFPDSLTEPLPWGVMFDLSMVQYTLIGLIFIWSGFVRSGLGFGGAVLSLPFLLLVHNDPLVYLPLISVHLLVFSSLTIWLNNRKRASGTTLTSGPAATVETPVSSVDWPYLWRILAIMIVPKLIGVFGLITLPANVMSVIIFGIVSVYSLSYILNRPFRSNSKVVDTLFLMLGGYISGTSLIGAPLIIAVVAQHVARERLRDTLFALWFILVTIKMAAFVWAGVDLQLIHHLWLLPCAAIGHVIGLRFHERMLQAETPVFFRVLGLVLLVISFIGLGQVLLGSA</sequence>
<keyword evidence="4 6" id="KW-1133">Transmembrane helix</keyword>
<evidence type="ECO:0000313" key="7">
    <source>
        <dbReference type="EMBL" id="SFM37488.1"/>
    </source>
</evidence>
<evidence type="ECO:0000313" key="8">
    <source>
        <dbReference type="Proteomes" id="UP000198519"/>
    </source>
</evidence>
<feature type="transmembrane region" description="Helical" evidence="6">
    <location>
        <begin position="190"/>
        <end position="214"/>
    </location>
</feature>
<comment type="similarity">
    <text evidence="2 6">Belongs to the 4-toluene sulfonate uptake permease (TSUP) (TC 2.A.102) family.</text>
</comment>
<feature type="transmembrane region" description="Helical" evidence="6">
    <location>
        <begin position="250"/>
        <end position="270"/>
    </location>
</feature>
<gene>
    <name evidence="7" type="ORF">SAMN04487963_2299</name>
</gene>
<dbReference type="InterPro" id="IPR002781">
    <property type="entry name" value="TM_pro_TauE-like"/>
</dbReference>
<keyword evidence="3 6" id="KW-0812">Transmembrane</keyword>
<evidence type="ECO:0000256" key="2">
    <source>
        <dbReference type="ARBA" id="ARBA00009142"/>
    </source>
</evidence>